<dbReference type="OrthoDB" id="6710262at2759"/>
<organism evidence="2 3">
    <name type="scientific">Ceutorhynchus assimilis</name>
    <name type="common">cabbage seed weevil</name>
    <dbReference type="NCBI Taxonomy" id="467358"/>
    <lineage>
        <taxon>Eukaryota</taxon>
        <taxon>Metazoa</taxon>
        <taxon>Ecdysozoa</taxon>
        <taxon>Arthropoda</taxon>
        <taxon>Hexapoda</taxon>
        <taxon>Insecta</taxon>
        <taxon>Pterygota</taxon>
        <taxon>Neoptera</taxon>
        <taxon>Endopterygota</taxon>
        <taxon>Coleoptera</taxon>
        <taxon>Polyphaga</taxon>
        <taxon>Cucujiformia</taxon>
        <taxon>Curculionidae</taxon>
        <taxon>Ceutorhynchinae</taxon>
        <taxon>Ceutorhynchus</taxon>
    </lineage>
</organism>
<sequence length="312" mass="36773">MTTENTNKDLSNTVNRQLLENQSFLYAENQKLQQNVTHLSKHLEELRQSTMDPKIMDHLVKEKNHLFSLNETLKRKIHLMKSVVPGLSAEDIEKQKREKQEITKSIEELDVILRKINDRPETFDLKLPKESVVGELCRTLTDRLDDEQLRSDQAIETIRRLRDDDEKLILKDKVADMKHLITDLEVDNTKLKFEVEQMTEEVERHKNDADESFKALTSLKKEKYSLEDQMDELKQKISDLENEKLELKKDMIEELTEANRAKRVSADTEMALQHISEAYENKRREVAKIQKQLEEANGIIYAFREQFDKPIK</sequence>
<protein>
    <submittedName>
        <fullName evidence="2">Uncharacterized protein</fullName>
    </submittedName>
</protein>
<dbReference type="AlphaFoldDB" id="A0A9N9MJQ0"/>
<evidence type="ECO:0000313" key="3">
    <source>
        <dbReference type="Proteomes" id="UP001152799"/>
    </source>
</evidence>
<reference evidence="2" key="1">
    <citation type="submission" date="2022-01" db="EMBL/GenBank/DDBJ databases">
        <authorList>
            <person name="King R."/>
        </authorList>
    </citation>
    <scope>NUCLEOTIDE SEQUENCE</scope>
</reference>
<feature type="coiled-coil region" evidence="1">
    <location>
        <begin position="144"/>
        <end position="299"/>
    </location>
</feature>
<feature type="coiled-coil region" evidence="1">
    <location>
        <begin position="15"/>
        <end position="49"/>
    </location>
</feature>
<evidence type="ECO:0000256" key="1">
    <source>
        <dbReference type="SAM" id="Coils"/>
    </source>
</evidence>
<proteinExistence type="predicted"/>
<accession>A0A9N9MJQ0</accession>
<dbReference type="Proteomes" id="UP001152799">
    <property type="component" value="Chromosome 2"/>
</dbReference>
<gene>
    <name evidence="2" type="ORF">CEUTPL_LOCUS5737</name>
</gene>
<keyword evidence="1" id="KW-0175">Coiled coil</keyword>
<dbReference type="EMBL" id="OU892278">
    <property type="protein sequence ID" value="CAG9765121.1"/>
    <property type="molecule type" value="Genomic_DNA"/>
</dbReference>
<evidence type="ECO:0000313" key="2">
    <source>
        <dbReference type="EMBL" id="CAG9765121.1"/>
    </source>
</evidence>
<keyword evidence="3" id="KW-1185">Reference proteome</keyword>
<name>A0A9N9MJQ0_9CUCU</name>